<evidence type="ECO:0000313" key="3">
    <source>
        <dbReference type="Proteomes" id="UP001279734"/>
    </source>
</evidence>
<gene>
    <name evidence="2" type="ORF">Nepgr_004078</name>
</gene>
<feature type="region of interest" description="Disordered" evidence="1">
    <location>
        <begin position="1"/>
        <end position="24"/>
    </location>
</feature>
<protein>
    <submittedName>
        <fullName evidence="2">Uncharacterized protein</fullName>
    </submittedName>
</protein>
<comment type="caution">
    <text evidence="2">The sequence shown here is derived from an EMBL/GenBank/DDBJ whole genome shotgun (WGS) entry which is preliminary data.</text>
</comment>
<proteinExistence type="predicted"/>
<accession>A0AAD3S0S5</accession>
<name>A0AAD3S0S5_NEPGR</name>
<dbReference type="EMBL" id="BSYO01000003">
    <property type="protein sequence ID" value="GMH02239.1"/>
    <property type="molecule type" value="Genomic_DNA"/>
</dbReference>
<dbReference type="AlphaFoldDB" id="A0AAD3S0S5"/>
<dbReference type="Proteomes" id="UP001279734">
    <property type="component" value="Unassembled WGS sequence"/>
</dbReference>
<evidence type="ECO:0000313" key="2">
    <source>
        <dbReference type="EMBL" id="GMH02239.1"/>
    </source>
</evidence>
<organism evidence="2 3">
    <name type="scientific">Nepenthes gracilis</name>
    <name type="common">Slender pitcher plant</name>
    <dbReference type="NCBI Taxonomy" id="150966"/>
    <lineage>
        <taxon>Eukaryota</taxon>
        <taxon>Viridiplantae</taxon>
        <taxon>Streptophyta</taxon>
        <taxon>Embryophyta</taxon>
        <taxon>Tracheophyta</taxon>
        <taxon>Spermatophyta</taxon>
        <taxon>Magnoliopsida</taxon>
        <taxon>eudicotyledons</taxon>
        <taxon>Gunneridae</taxon>
        <taxon>Pentapetalae</taxon>
        <taxon>Caryophyllales</taxon>
        <taxon>Nepenthaceae</taxon>
        <taxon>Nepenthes</taxon>
    </lineage>
</organism>
<keyword evidence="3" id="KW-1185">Reference proteome</keyword>
<reference evidence="2" key="1">
    <citation type="submission" date="2023-05" db="EMBL/GenBank/DDBJ databases">
        <title>Nepenthes gracilis genome sequencing.</title>
        <authorList>
            <person name="Fukushima K."/>
        </authorList>
    </citation>
    <scope>NUCLEOTIDE SEQUENCE</scope>
    <source>
        <strain evidence="2">SING2019-196</strain>
    </source>
</reference>
<evidence type="ECO:0000256" key="1">
    <source>
        <dbReference type="SAM" id="MobiDB-lite"/>
    </source>
</evidence>
<sequence>MAGPLEAPSGPPQPSSSPLFSPFASPRKGVATKFLAQSSHSFPLLKRDEFSDFPVPNASFLERLKPVELRNSPLLAQHAKSPGPAEIVATERWSCFLNCKIPCPRLPMLSTLPRKNFDCFVFPSSSSLLILLHSNFQCVQSTTFFIPSVRLVHSSTH</sequence>